<evidence type="ECO:0000256" key="2">
    <source>
        <dbReference type="ARBA" id="ARBA00022801"/>
    </source>
</evidence>
<dbReference type="FunFam" id="3.90.400.10:FF:000004">
    <property type="entry name" value="Oligo-1,6-glucosidase"/>
    <property type="match status" value="1"/>
</dbReference>
<feature type="domain" description="Glycosyl hydrolase family 13 catalytic" evidence="5">
    <location>
        <begin position="16"/>
        <end position="440"/>
    </location>
</feature>
<dbReference type="AlphaFoldDB" id="K0KQD8"/>
<dbReference type="Proteomes" id="UP000009328">
    <property type="component" value="Unassembled WGS sequence"/>
</dbReference>
<dbReference type="InterPro" id="IPR045857">
    <property type="entry name" value="O16G_dom_2"/>
</dbReference>
<dbReference type="PANTHER" id="PTHR10357:SF179">
    <property type="entry name" value="NEUTRAL AND BASIC AMINO ACID TRANSPORT PROTEIN RBAT"/>
    <property type="match status" value="1"/>
</dbReference>
<evidence type="ECO:0000256" key="3">
    <source>
        <dbReference type="ARBA" id="ARBA00023295"/>
    </source>
</evidence>
<dbReference type="Gene3D" id="2.60.40.1180">
    <property type="entry name" value="Golgi alpha-mannosidase II"/>
    <property type="match status" value="1"/>
</dbReference>
<dbReference type="GO" id="GO:0004574">
    <property type="term" value="F:oligo-1,6-glucosidase activity"/>
    <property type="evidence" value="ECO:0007669"/>
    <property type="project" value="TreeGrafter"/>
</dbReference>
<evidence type="ECO:0000259" key="5">
    <source>
        <dbReference type="SMART" id="SM00642"/>
    </source>
</evidence>
<dbReference type="FunFam" id="3.20.20.80:FF:000087">
    <property type="entry name" value="Oligo-1,6-glucosidase IMA1"/>
    <property type="match status" value="1"/>
</dbReference>
<dbReference type="InterPro" id="IPR006047">
    <property type="entry name" value="GH13_cat_dom"/>
</dbReference>
<dbReference type="SMART" id="SM00642">
    <property type="entry name" value="Aamy"/>
    <property type="match status" value="1"/>
</dbReference>
<dbReference type="InterPro" id="IPR013780">
    <property type="entry name" value="Glyco_hydro_b"/>
</dbReference>
<dbReference type="GO" id="GO:0004575">
    <property type="term" value="F:sucrose alpha-glucosidase activity"/>
    <property type="evidence" value="ECO:0007669"/>
    <property type="project" value="TreeGrafter"/>
</dbReference>
<dbReference type="GO" id="GO:0000025">
    <property type="term" value="P:maltose catabolic process"/>
    <property type="evidence" value="ECO:0007669"/>
    <property type="project" value="TreeGrafter"/>
</dbReference>
<dbReference type="Gene3D" id="3.90.400.10">
    <property type="entry name" value="Oligo-1,6-glucosidase, Domain 2"/>
    <property type="match status" value="1"/>
</dbReference>
<dbReference type="InterPro" id="IPR017853">
    <property type="entry name" value="GH"/>
</dbReference>
<comment type="caution">
    <text evidence="6">The sequence shown here is derived from an EMBL/GenBank/DDBJ whole genome shotgun (WGS) entry which is preliminary data.</text>
</comment>
<evidence type="ECO:0000313" key="7">
    <source>
        <dbReference type="Proteomes" id="UP000009328"/>
    </source>
</evidence>
<dbReference type="FunFam" id="3.20.20.80:FF:000064">
    <property type="entry name" value="Oligo-1,6-glucosidase"/>
    <property type="match status" value="1"/>
</dbReference>
<dbReference type="eggNOG" id="KOG0471">
    <property type="taxonomic scope" value="Eukaryota"/>
</dbReference>
<evidence type="ECO:0000256" key="4">
    <source>
        <dbReference type="ARBA" id="ARBA00026248"/>
    </source>
</evidence>
<reference evidence="6 7" key="1">
    <citation type="journal article" date="2012" name="Eukaryot. Cell">
        <title>Draft genome sequence of Wickerhamomyces ciferrii NRRL Y-1031 F-60-10.</title>
        <authorList>
            <person name="Schneider J."/>
            <person name="Andrea H."/>
            <person name="Blom J."/>
            <person name="Jaenicke S."/>
            <person name="Ruckert C."/>
            <person name="Schorsch C."/>
            <person name="Szczepanowski R."/>
            <person name="Farwick M."/>
            <person name="Goesmann A."/>
            <person name="Puhler A."/>
            <person name="Schaffer S."/>
            <person name="Tauch A."/>
            <person name="Kohler T."/>
            <person name="Brinkrolf K."/>
        </authorList>
    </citation>
    <scope>NUCLEOTIDE SEQUENCE [LARGE SCALE GENOMIC DNA]</scope>
    <source>
        <strain evidence="7">ATCC 14091 / BCRC 22168 / CBS 111 / JCM 3599 / NBRC 0793 / NRRL Y-1031 F-60-10</strain>
    </source>
</reference>
<keyword evidence="3 6" id="KW-0326">Glycosidase</keyword>
<dbReference type="EC" id="3.2.1.20" evidence="6"/>
<dbReference type="STRING" id="1206466.K0KQD8"/>
<name>K0KQD8_WICCF</name>
<dbReference type="GO" id="GO:0033934">
    <property type="term" value="F:glucan 1,4-alpha-maltotriohydrolase activity"/>
    <property type="evidence" value="ECO:0007669"/>
    <property type="project" value="TreeGrafter"/>
</dbReference>
<dbReference type="HOGENOM" id="CLU_006462_1_2_1"/>
<dbReference type="GO" id="GO:0005987">
    <property type="term" value="P:sucrose catabolic process"/>
    <property type="evidence" value="ECO:0007669"/>
    <property type="project" value="TreeGrafter"/>
</dbReference>
<protein>
    <submittedName>
        <fullName evidence="6">Alpha-glucosidase</fullName>
        <ecNumber evidence="6">3.2.1.20</ecNumber>
    </submittedName>
</protein>
<keyword evidence="7" id="KW-1185">Reference proteome</keyword>
<evidence type="ECO:0000313" key="6">
    <source>
        <dbReference type="EMBL" id="CCH43453.1"/>
    </source>
</evidence>
<proteinExistence type="inferred from homology"/>
<dbReference type="InParanoid" id="K0KQD8"/>
<gene>
    <name evidence="6" type="primary">MAL6</name>
    <name evidence="6" type="ORF">BN7_3003</name>
</gene>
<accession>K0KQD8</accession>
<dbReference type="SUPFAM" id="SSF51445">
    <property type="entry name" value="(Trans)glycosidases"/>
    <property type="match status" value="1"/>
</dbReference>
<dbReference type="PANTHER" id="PTHR10357">
    <property type="entry name" value="ALPHA-AMYLASE FAMILY MEMBER"/>
    <property type="match status" value="1"/>
</dbReference>
<dbReference type="SUPFAM" id="SSF51011">
    <property type="entry name" value="Glycosyl hydrolase domain"/>
    <property type="match status" value="1"/>
</dbReference>
<dbReference type="EMBL" id="CAIF01000080">
    <property type="protein sequence ID" value="CCH43453.1"/>
    <property type="molecule type" value="Genomic_DNA"/>
</dbReference>
<dbReference type="CDD" id="cd11333">
    <property type="entry name" value="AmyAc_SI_OligoGlu_DGase"/>
    <property type="match status" value="1"/>
</dbReference>
<evidence type="ECO:0000256" key="1">
    <source>
        <dbReference type="ARBA" id="ARBA00008061"/>
    </source>
</evidence>
<sequence length="571" mass="66284">MTIKNYPWWKDSTVYQIWPASYKDSNGDGIGDIQGIISTLDYLEDLGISVVWLSPHYDSPQDDMGYDISDYESVYHKYGNMDDMNQLIDEVHKRDMKLILDLVINHTSDQHAWFKESKSSLTNPKRDWYIWRKPQYDSKGNRKPPTNWSSIFSGSAWNYDPTTDEYYLCLFAKSQPDLNWENEECRNAIYKSALEFWFKKGIDGFRIDVASMYSKASNSKGKFEDAPIIYPNQEFQPAGELTTNGPRIHEFHKEMFKKITSKYDVMTVGEVGFCSKQEALKYVSHAEKEMNMMFLFNVVCVGYDGDKFDFKGFNLKNFKDAVISQSDFAQGTDAWSTVFIENHDQARSVSRFGNTSTDELWNKSAKLLNMLEISLTGTLYIYQGQEIGMTNLPKNWSIDEYKDIETLNYWAKHKIEHPNDSESDLKLMQNIQITARDHARSPVQWDDSPNGGFTSGKPWMKVNENFTKINVKSQINDSNSILSFYKKSIQLRQLYKKLFIHGDFKILDYENEDLFSFIKSFEDSKSYIVLNFSNKTIPFKPLVDGELELLHTNVDTPEPGVLSPYEGRIYI</sequence>
<keyword evidence="2 6" id="KW-0378">Hydrolase</keyword>
<dbReference type="FunCoup" id="K0KQD8">
    <property type="interactions" value="955"/>
</dbReference>
<dbReference type="GO" id="GO:0004558">
    <property type="term" value="F:alpha-1,4-glucosidase activity"/>
    <property type="evidence" value="ECO:0007669"/>
    <property type="project" value="UniProtKB-EC"/>
</dbReference>
<comment type="similarity">
    <text evidence="1">Belongs to the glycosyl hydrolase 13 family.</text>
</comment>
<organism evidence="6 7">
    <name type="scientific">Wickerhamomyces ciferrii (strain ATCC 14091 / BCRC 22168 / CBS 111 / JCM 3599 / NBRC 0793 / NRRL Y-1031 F-60-10)</name>
    <name type="common">Yeast</name>
    <name type="synonym">Pichia ciferrii</name>
    <dbReference type="NCBI Taxonomy" id="1206466"/>
    <lineage>
        <taxon>Eukaryota</taxon>
        <taxon>Fungi</taxon>
        <taxon>Dikarya</taxon>
        <taxon>Ascomycota</taxon>
        <taxon>Saccharomycotina</taxon>
        <taxon>Saccharomycetes</taxon>
        <taxon>Phaffomycetales</taxon>
        <taxon>Wickerhamomycetaceae</taxon>
        <taxon>Wickerhamomyces</taxon>
    </lineage>
</organism>
<dbReference type="GO" id="GO:0004556">
    <property type="term" value="F:alpha-amylase activity"/>
    <property type="evidence" value="ECO:0007669"/>
    <property type="project" value="TreeGrafter"/>
</dbReference>
<keyword evidence="4" id="KW-0462">Maltose metabolism</keyword>
<dbReference type="Pfam" id="PF00128">
    <property type="entry name" value="Alpha-amylase"/>
    <property type="match status" value="1"/>
</dbReference>
<dbReference type="Gene3D" id="3.20.20.80">
    <property type="entry name" value="Glycosidases"/>
    <property type="match status" value="1"/>
</dbReference>